<comment type="caution">
    <text evidence="3">The sequence shown here is derived from an EMBL/GenBank/DDBJ whole genome shotgun (WGS) entry which is preliminary data.</text>
</comment>
<keyword evidence="1" id="KW-0472">Membrane</keyword>
<protein>
    <recommendedName>
        <fullName evidence="2">Inositol polyphosphate-related phosphatase domain-containing protein</fullName>
    </recommendedName>
</protein>
<gene>
    <name evidence="3" type="ORF">GCM10022216_34910</name>
</gene>
<dbReference type="Proteomes" id="UP001500101">
    <property type="component" value="Unassembled WGS sequence"/>
</dbReference>
<dbReference type="EMBL" id="BAAAZI010000015">
    <property type="protein sequence ID" value="GAA4148234.1"/>
    <property type="molecule type" value="Genomic_DNA"/>
</dbReference>
<evidence type="ECO:0000259" key="2">
    <source>
        <dbReference type="Pfam" id="PF22669"/>
    </source>
</evidence>
<reference evidence="4" key="1">
    <citation type="journal article" date="2019" name="Int. J. Syst. Evol. Microbiol.">
        <title>The Global Catalogue of Microorganisms (GCM) 10K type strain sequencing project: providing services to taxonomists for standard genome sequencing and annotation.</title>
        <authorList>
            <consortium name="The Broad Institute Genomics Platform"/>
            <consortium name="The Broad Institute Genome Sequencing Center for Infectious Disease"/>
            <person name="Wu L."/>
            <person name="Ma J."/>
        </authorList>
    </citation>
    <scope>NUCLEOTIDE SEQUENCE [LARGE SCALE GENOMIC DNA]</scope>
    <source>
        <strain evidence="4">JCM 16704</strain>
    </source>
</reference>
<dbReference type="InterPro" id="IPR038772">
    <property type="entry name" value="Sph/SMPD2-like"/>
</dbReference>
<organism evidence="3 4">
    <name type="scientific">Sphingobacterium kyonggiense</name>
    <dbReference type="NCBI Taxonomy" id="714075"/>
    <lineage>
        <taxon>Bacteria</taxon>
        <taxon>Pseudomonadati</taxon>
        <taxon>Bacteroidota</taxon>
        <taxon>Sphingobacteriia</taxon>
        <taxon>Sphingobacteriales</taxon>
        <taxon>Sphingobacteriaceae</taxon>
        <taxon>Sphingobacterium</taxon>
    </lineage>
</organism>
<dbReference type="PANTHER" id="PTHR16320:SF1">
    <property type="entry name" value="SPHINGOMYELINASE DDB_G0288017"/>
    <property type="match status" value="1"/>
</dbReference>
<evidence type="ECO:0000256" key="1">
    <source>
        <dbReference type="SAM" id="Phobius"/>
    </source>
</evidence>
<dbReference type="InterPro" id="IPR036691">
    <property type="entry name" value="Endo/exonu/phosph_ase_sf"/>
</dbReference>
<feature type="domain" description="Inositol polyphosphate-related phosphatase" evidence="2">
    <location>
        <begin position="90"/>
        <end position="263"/>
    </location>
</feature>
<dbReference type="Gene3D" id="3.60.10.10">
    <property type="entry name" value="Endonuclease/exonuclease/phosphatase"/>
    <property type="match status" value="1"/>
</dbReference>
<dbReference type="RefSeq" id="WP_344676020.1">
    <property type="nucleotide sequence ID" value="NZ_BAAAZI010000015.1"/>
</dbReference>
<sequence length="322" mass="36359">MLIQLPYPSRPKSKHIGLVGLLALFVLLGFMLSFSRVEDSNGKSSLLSPVMEEAQKGELSLLTYNVAGLPQLISSAETPRASSIREIGRQLNRFDLVNVQEDFNYNRQLYADNAHPYRTETMGGVPFGDGLSTLSKYPILETERIAWEDCSGADCFTPKGFSYQRVQLAKDVFIDVYNVHATAQDNAEAVAARRKNILQLTKYIQKKSASQAILVMGDFNAHYAFSEDKLHDFQEQLGLSDSWVLLQNKGLLPKHIKDFKALHALEVTEHCESIDKIFFRNSSRLQFQPSEYKIERDLFSTPEGTPLSDHCAVSMKMAWELQ</sequence>
<dbReference type="Pfam" id="PF22669">
    <property type="entry name" value="Exo_endo_phos2"/>
    <property type="match status" value="1"/>
</dbReference>
<dbReference type="InterPro" id="IPR000300">
    <property type="entry name" value="IPPc"/>
</dbReference>
<keyword evidence="1" id="KW-0812">Transmembrane</keyword>
<keyword evidence="4" id="KW-1185">Reference proteome</keyword>
<keyword evidence="1" id="KW-1133">Transmembrane helix</keyword>
<evidence type="ECO:0000313" key="4">
    <source>
        <dbReference type="Proteomes" id="UP001500101"/>
    </source>
</evidence>
<feature type="transmembrane region" description="Helical" evidence="1">
    <location>
        <begin position="15"/>
        <end position="34"/>
    </location>
</feature>
<dbReference type="PANTHER" id="PTHR16320">
    <property type="entry name" value="SPHINGOMYELINASE FAMILY MEMBER"/>
    <property type="match status" value="1"/>
</dbReference>
<dbReference type="SUPFAM" id="SSF56219">
    <property type="entry name" value="DNase I-like"/>
    <property type="match status" value="1"/>
</dbReference>
<evidence type="ECO:0000313" key="3">
    <source>
        <dbReference type="EMBL" id="GAA4148234.1"/>
    </source>
</evidence>
<name>A0ABP7Z6D3_9SPHI</name>
<proteinExistence type="predicted"/>
<accession>A0ABP7Z6D3</accession>